<dbReference type="InterPro" id="IPR013403">
    <property type="entry name" value="CRISPR-assoc_prot_Csb1/Cas7u"/>
</dbReference>
<proteinExistence type="predicted"/>
<dbReference type="RefSeq" id="WP_245699217.1">
    <property type="nucleotide sequence ID" value="NZ_FNAP01000009.1"/>
</dbReference>
<organism evidence="1 2">
    <name type="scientific">Rhodospira trueperi</name>
    <dbReference type="NCBI Taxonomy" id="69960"/>
    <lineage>
        <taxon>Bacteria</taxon>
        <taxon>Pseudomonadati</taxon>
        <taxon>Pseudomonadota</taxon>
        <taxon>Alphaproteobacteria</taxon>
        <taxon>Rhodospirillales</taxon>
        <taxon>Rhodospirillaceae</taxon>
        <taxon>Rhodospira</taxon>
    </lineage>
</organism>
<sequence>MNAPTPMPLDEATLNGWTDAPLGPVALTLRQVMQPVEGPGSVIFPPTYADLGYCIDRLSDGTRVALIDSVGSQANRMEPLFKHKPYSDLVPKVTIALGNGKVVDLLDVGHRLGDALVRASGLSEAVRDAFHAFTETGSAVPIAKLAPTSLVFGAWDSRGEGSKLPRLVSSTIRAWDVDPIHRAAQYNPPADYAALDVFSDDEKKKAEGNVKSPLAQRGFVHVPAVGEKGQGGELGGVLARGDFVRSVTVNLVALRALRGESEETTAALRRYILGLALVTATDPGDAFLRQGCLLTPDPETPADWTLVARSGQRQPVALTPDAALAFAQQAATSFGVGQSQENVPFDKIKAKADLKAKDGRS</sequence>
<keyword evidence="2" id="KW-1185">Reference proteome</keyword>
<dbReference type="Proteomes" id="UP000199412">
    <property type="component" value="Unassembled WGS sequence"/>
</dbReference>
<protein>
    <submittedName>
        <fullName evidence="1">CRISPR-associated protein Csb1</fullName>
    </submittedName>
</protein>
<name>A0A1G7EG19_9PROT</name>
<accession>A0A1G7EG19</accession>
<dbReference type="Pfam" id="PF09617">
    <property type="entry name" value="Cas_GSU0053"/>
    <property type="match status" value="1"/>
</dbReference>
<evidence type="ECO:0000313" key="1">
    <source>
        <dbReference type="EMBL" id="SDE62547.1"/>
    </source>
</evidence>
<reference evidence="1 2" key="1">
    <citation type="submission" date="2016-10" db="EMBL/GenBank/DDBJ databases">
        <authorList>
            <person name="de Groot N.N."/>
        </authorList>
    </citation>
    <scope>NUCLEOTIDE SEQUENCE [LARGE SCALE GENOMIC DNA]</scope>
    <source>
        <strain evidence="1 2">ATCC 700224</strain>
    </source>
</reference>
<dbReference type="NCBIfam" id="TIGR02570">
    <property type="entry name" value="cas7_GSU0053"/>
    <property type="match status" value="1"/>
</dbReference>
<dbReference type="AlphaFoldDB" id="A0A1G7EG19"/>
<dbReference type="EMBL" id="FNAP01000009">
    <property type="protein sequence ID" value="SDE62547.1"/>
    <property type="molecule type" value="Genomic_DNA"/>
</dbReference>
<evidence type="ECO:0000313" key="2">
    <source>
        <dbReference type="Proteomes" id="UP000199412"/>
    </source>
</evidence>
<dbReference type="STRING" id="69960.SAMN05421720_10951"/>
<gene>
    <name evidence="1" type="ORF">SAMN05421720_10951</name>
</gene>